<sequence>MRDALAGRTHGGSVDWPEVPGSMISSGAVNIDGAECGVGRLRIP</sequence>
<name>A0A6M5YLM6_9BACT</name>
<evidence type="ECO:0000313" key="2">
    <source>
        <dbReference type="Proteomes" id="UP000503447"/>
    </source>
</evidence>
<dbReference type="AlphaFoldDB" id="A0A6M5YLM6"/>
<dbReference type="EMBL" id="CP053452">
    <property type="protein sequence ID" value="QJW94937.1"/>
    <property type="molecule type" value="Genomic_DNA"/>
</dbReference>
<accession>A0A6M5YLM6</accession>
<keyword evidence="2" id="KW-1185">Reference proteome</keyword>
<reference evidence="2" key="1">
    <citation type="submission" date="2020-05" db="EMBL/GenBank/DDBJ databases">
        <title>Frigoriglobus tundricola gen. nov., sp. nov., a psychrotolerant cellulolytic planctomycete of the family Gemmataceae with two divergent copies of 16S rRNA gene.</title>
        <authorList>
            <person name="Kulichevskaya I.S."/>
            <person name="Ivanova A.A."/>
            <person name="Naumoff D.G."/>
            <person name="Beletsky A.V."/>
            <person name="Rijpstra W.I.C."/>
            <person name="Sinninghe Damste J.S."/>
            <person name="Mardanov A.V."/>
            <person name="Ravin N.V."/>
            <person name="Dedysh S.N."/>
        </authorList>
    </citation>
    <scope>NUCLEOTIDE SEQUENCE [LARGE SCALE GENOMIC DNA]</scope>
    <source>
        <strain evidence="2">PL17</strain>
    </source>
</reference>
<dbReference type="Proteomes" id="UP000503447">
    <property type="component" value="Chromosome"/>
</dbReference>
<proteinExistence type="predicted"/>
<protein>
    <submittedName>
        <fullName evidence="1">Uncharacterized protein</fullName>
    </submittedName>
</protein>
<gene>
    <name evidence="1" type="ORF">FTUN_2463</name>
</gene>
<organism evidence="1 2">
    <name type="scientific">Frigoriglobus tundricola</name>
    <dbReference type="NCBI Taxonomy" id="2774151"/>
    <lineage>
        <taxon>Bacteria</taxon>
        <taxon>Pseudomonadati</taxon>
        <taxon>Planctomycetota</taxon>
        <taxon>Planctomycetia</taxon>
        <taxon>Gemmatales</taxon>
        <taxon>Gemmataceae</taxon>
        <taxon>Frigoriglobus</taxon>
    </lineage>
</organism>
<dbReference type="KEGG" id="ftj:FTUN_2463"/>
<evidence type="ECO:0000313" key="1">
    <source>
        <dbReference type="EMBL" id="QJW94937.1"/>
    </source>
</evidence>